<keyword evidence="2" id="KW-1185">Reference proteome</keyword>
<evidence type="ECO:0000313" key="2">
    <source>
        <dbReference type="Proteomes" id="UP000594220"/>
    </source>
</evidence>
<accession>A0A7M4ELC8</accession>
<reference evidence="1" key="2">
    <citation type="submission" date="2025-09" db="UniProtKB">
        <authorList>
            <consortium name="Ensembl"/>
        </authorList>
    </citation>
    <scope>IDENTIFICATION</scope>
</reference>
<proteinExistence type="predicted"/>
<sequence length="90" mass="9469">TQGSSAQCGAWGSASLPRTRLLRPARRFQWRSPGMAAGGCVRHGPLCSGPAPAALPRGVSDLSFLKRAARASVPALLLPRCFLGLRLFPS</sequence>
<dbReference type="Proteomes" id="UP000594220">
    <property type="component" value="Unplaced"/>
</dbReference>
<dbReference type="Ensembl" id="ENSCPRT00005013364.1">
    <property type="protein sequence ID" value="ENSCPRP00005011325.1"/>
    <property type="gene ID" value="ENSCPRG00005008078.1"/>
</dbReference>
<organism evidence="1 2">
    <name type="scientific">Crocodylus porosus</name>
    <name type="common">Saltwater crocodile</name>
    <name type="synonym">Estuarine crocodile</name>
    <dbReference type="NCBI Taxonomy" id="8502"/>
    <lineage>
        <taxon>Eukaryota</taxon>
        <taxon>Metazoa</taxon>
        <taxon>Chordata</taxon>
        <taxon>Craniata</taxon>
        <taxon>Vertebrata</taxon>
        <taxon>Euteleostomi</taxon>
        <taxon>Archelosauria</taxon>
        <taxon>Archosauria</taxon>
        <taxon>Crocodylia</taxon>
        <taxon>Longirostres</taxon>
        <taxon>Crocodylidae</taxon>
        <taxon>Crocodylus</taxon>
    </lineage>
</organism>
<evidence type="ECO:0000313" key="1">
    <source>
        <dbReference type="Ensembl" id="ENSCPRP00005011325.1"/>
    </source>
</evidence>
<name>A0A7M4ELC8_CROPO</name>
<protein>
    <submittedName>
        <fullName evidence="1">Uncharacterized protein</fullName>
    </submittedName>
</protein>
<dbReference type="AlphaFoldDB" id="A0A7M4ELC8"/>
<reference evidence="1" key="1">
    <citation type="submission" date="2025-08" db="UniProtKB">
        <authorList>
            <consortium name="Ensembl"/>
        </authorList>
    </citation>
    <scope>IDENTIFICATION</scope>
</reference>